<dbReference type="InterPro" id="IPR012337">
    <property type="entry name" value="RNaseH-like_sf"/>
</dbReference>
<feature type="domain" description="Integrase catalytic" evidence="1">
    <location>
        <begin position="125"/>
        <end position="334"/>
    </location>
</feature>
<proteinExistence type="predicted"/>
<dbReference type="AlphaFoldDB" id="A0A1D3K619"/>
<dbReference type="SUPFAM" id="SSF53098">
    <property type="entry name" value="Ribonuclease H-like"/>
    <property type="match status" value="1"/>
</dbReference>
<dbReference type="GO" id="GO:0003676">
    <property type="term" value="F:nucleic acid binding"/>
    <property type="evidence" value="ECO:0007669"/>
    <property type="project" value="InterPro"/>
</dbReference>
<reference evidence="3" key="1">
    <citation type="submission" date="2016-07" db="EMBL/GenBank/DDBJ databases">
        <authorList>
            <person name="Florea S."/>
            <person name="Webb J.S."/>
            <person name="Jaromczyk J."/>
            <person name="Schardl C.L."/>
        </authorList>
    </citation>
    <scope>NUCLEOTIDE SEQUENCE [LARGE SCALE GENOMIC DNA]</scope>
    <source>
        <strain evidence="3">1YdBTEX2</strain>
    </source>
</reference>
<dbReference type="EMBL" id="LT599583">
    <property type="protein sequence ID" value="SBW83722.1"/>
    <property type="molecule type" value="Genomic_DNA"/>
</dbReference>
<evidence type="ECO:0000313" key="2">
    <source>
        <dbReference type="EMBL" id="SBW83722.1"/>
    </source>
</evidence>
<dbReference type="InterPro" id="IPR036397">
    <property type="entry name" value="RNaseH_sf"/>
</dbReference>
<evidence type="ECO:0000259" key="1">
    <source>
        <dbReference type="PROSITE" id="PS50994"/>
    </source>
</evidence>
<dbReference type="InterPro" id="IPR001584">
    <property type="entry name" value="Integrase_cat-core"/>
</dbReference>
<dbReference type="Gene3D" id="1.10.10.60">
    <property type="entry name" value="Homeodomain-like"/>
    <property type="match status" value="1"/>
</dbReference>
<organism evidence="2 3">
    <name type="scientific">Pseudomonas veronii 1YdBTEX2</name>
    <dbReference type="NCBI Taxonomy" id="1295141"/>
    <lineage>
        <taxon>Bacteria</taxon>
        <taxon>Pseudomonadati</taxon>
        <taxon>Pseudomonadota</taxon>
        <taxon>Gammaproteobacteria</taxon>
        <taxon>Pseudomonadales</taxon>
        <taxon>Pseudomonadaceae</taxon>
        <taxon>Pseudomonas</taxon>
    </lineage>
</organism>
<protein>
    <submittedName>
        <fullName evidence="2">Transposase</fullName>
    </submittedName>
</protein>
<dbReference type="GO" id="GO:0015074">
    <property type="term" value="P:DNA integration"/>
    <property type="evidence" value="ECO:0007669"/>
    <property type="project" value="InterPro"/>
</dbReference>
<dbReference type="PROSITE" id="PS50994">
    <property type="entry name" value="INTEGRASE"/>
    <property type="match status" value="1"/>
</dbReference>
<dbReference type="Pfam" id="PF09299">
    <property type="entry name" value="Mu-transpos_C"/>
    <property type="match status" value="1"/>
</dbReference>
<dbReference type="Gene3D" id="3.30.420.10">
    <property type="entry name" value="Ribonuclease H-like superfamily/Ribonuclease H"/>
    <property type="match status" value="1"/>
</dbReference>
<gene>
    <name evidence="2" type="ORF">PVE_R1G5842</name>
</gene>
<name>A0A1D3K619_PSEVE</name>
<sequence length="535" mass="61699">MEDIKKAAERSGKSVPTIYRWIKKYEKTGLVSSLSRSIRIDKGEERLSEDVHKIVKQLIDEYYLKTERRSVPKLHKRVEEACRAQGLPTPHLNTLYSRVNNIDEGEKIKKRFGSKIYRDNFMPAVGEFPGANYPNAVVQIDHTPVDVIIVDEEHRLPIGRPFLTIALDVATKMVTGFRMTLDHPSALSAGLCIAHAVQDKSHWLAKRDILADWPIHGKMAKIHVDNAKEFRGNMLRRACDQHDIILEYRPKHQPNYGPHVERAFRTFMAECHSLEGTTFSNVKAKVEYNSEKKACMTLDELELWFTIFIVYCYHNTKHSGNGGIPPINKYNQFVYGSDNQLGVGLPARVQDEETFRLDFTPYLERTIQRTGALVNYVHYYSPVLRKWISAIDQSTNKAKKFIFAYDPRDISVVYFLDPDTHTYVPIPYLNSARPAISYWELKAALKRVKTDPHNQPDEDAIFKGVQLMRELEEQAIERSRLAKVQRTREKRSLRNTQRRKQSLGVHQFPKVECPVGPVEDPLDELILPFDDIEVG</sequence>
<dbReference type="InterPro" id="IPR015378">
    <property type="entry name" value="Transposase-like_Mu_C"/>
</dbReference>
<accession>A0A1D3K619</accession>
<dbReference type="Proteomes" id="UP000245431">
    <property type="component" value="Chromosome PVE_r1"/>
</dbReference>
<evidence type="ECO:0000313" key="3">
    <source>
        <dbReference type="Proteomes" id="UP000245431"/>
    </source>
</evidence>